<reference evidence="3" key="1">
    <citation type="journal article" date="2020" name="Cell">
        <title>Large-Scale Comparative Analyses of Tick Genomes Elucidate Their Genetic Diversity and Vector Capacities.</title>
        <authorList>
            <consortium name="Tick Genome and Microbiome Consortium (TIGMIC)"/>
            <person name="Jia N."/>
            <person name="Wang J."/>
            <person name="Shi W."/>
            <person name="Du L."/>
            <person name="Sun Y."/>
            <person name="Zhan W."/>
            <person name="Jiang J.F."/>
            <person name="Wang Q."/>
            <person name="Zhang B."/>
            <person name="Ji P."/>
            <person name="Bell-Sakyi L."/>
            <person name="Cui X.M."/>
            <person name="Yuan T.T."/>
            <person name="Jiang B.G."/>
            <person name="Yang W.F."/>
            <person name="Lam T.T."/>
            <person name="Chang Q.C."/>
            <person name="Ding S.J."/>
            <person name="Wang X.J."/>
            <person name="Zhu J.G."/>
            <person name="Ruan X.D."/>
            <person name="Zhao L."/>
            <person name="Wei J.T."/>
            <person name="Ye R.Z."/>
            <person name="Que T.C."/>
            <person name="Du C.H."/>
            <person name="Zhou Y.H."/>
            <person name="Cheng J.X."/>
            <person name="Dai P.F."/>
            <person name="Guo W.B."/>
            <person name="Han X.H."/>
            <person name="Huang E.J."/>
            <person name="Li L.F."/>
            <person name="Wei W."/>
            <person name="Gao Y.C."/>
            <person name="Liu J.Z."/>
            <person name="Shao H.Z."/>
            <person name="Wang X."/>
            <person name="Wang C.C."/>
            <person name="Yang T.C."/>
            <person name="Huo Q.B."/>
            <person name="Li W."/>
            <person name="Chen H.Y."/>
            <person name="Chen S.E."/>
            <person name="Zhou L.G."/>
            <person name="Ni X.B."/>
            <person name="Tian J.H."/>
            <person name="Sheng Y."/>
            <person name="Liu T."/>
            <person name="Pan Y.S."/>
            <person name="Xia L.Y."/>
            <person name="Li J."/>
            <person name="Zhao F."/>
            <person name="Cao W.C."/>
        </authorList>
    </citation>
    <scope>NUCLEOTIDE SEQUENCE</scope>
    <source>
        <strain evidence="3">Rmic-2018</strain>
    </source>
</reference>
<accession>A0A9J6D6C1</accession>
<feature type="domain" description="UBP24/USP9X/USP9Y ubiquitin-like" evidence="2">
    <location>
        <begin position="108"/>
        <end position="194"/>
    </location>
</feature>
<organism evidence="3 4">
    <name type="scientific">Rhipicephalus microplus</name>
    <name type="common">Cattle tick</name>
    <name type="synonym">Boophilus microplus</name>
    <dbReference type="NCBI Taxonomy" id="6941"/>
    <lineage>
        <taxon>Eukaryota</taxon>
        <taxon>Metazoa</taxon>
        <taxon>Ecdysozoa</taxon>
        <taxon>Arthropoda</taxon>
        <taxon>Chelicerata</taxon>
        <taxon>Arachnida</taxon>
        <taxon>Acari</taxon>
        <taxon>Parasitiformes</taxon>
        <taxon>Ixodida</taxon>
        <taxon>Ixodoidea</taxon>
        <taxon>Ixodidae</taxon>
        <taxon>Rhipicephalinae</taxon>
        <taxon>Rhipicephalus</taxon>
        <taxon>Boophilus</taxon>
    </lineage>
</organism>
<evidence type="ECO:0000259" key="2">
    <source>
        <dbReference type="Pfam" id="PF22900"/>
    </source>
</evidence>
<dbReference type="Proteomes" id="UP000821866">
    <property type="component" value="Chromosome 9"/>
</dbReference>
<comment type="caution">
    <text evidence="3">The sequence shown here is derived from an EMBL/GenBank/DDBJ whole genome shotgun (WGS) entry which is preliminary data.</text>
</comment>
<evidence type="ECO:0000313" key="3">
    <source>
        <dbReference type="EMBL" id="KAH8009734.1"/>
    </source>
</evidence>
<proteinExistence type="predicted"/>
<feature type="compositionally biased region" description="Low complexity" evidence="1">
    <location>
        <begin position="197"/>
        <end position="215"/>
    </location>
</feature>
<protein>
    <recommendedName>
        <fullName evidence="2">UBP24/USP9X/USP9Y ubiquitin-like domain-containing protein</fullName>
    </recommendedName>
</protein>
<gene>
    <name evidence="3" type="ORF">HPB51_019045</name>
</gene>
<name>A0A9J6D6C1_RHIMP</name>
<dbReference type="EMBL" id="JABSTU010000011">
    <property type="protein sequence ID" value="KAH8009734.1"/>
    <property type="molecule type" value="Genomic_DNA"/>
</dbReference>
<evidence type="ECO:0000256" key="1">
    <source>
        <dbReference type="SAM" id="MobiDB-lite"/>
    </source>
</evidence>
<feature type="region of interest" description="Disordered" evidence="1">
    <location>
        <begin position="197"/>
        <end position="221"/>
    </location>
</feature>
<dbReference type="AlphaFoldDB" id="A0A9J6D6C1"/>
<reference evidence="3" key="2">
    <citation type="submission" date="2021-09" db="EMBL/GenBank/DDBJ databases">
        <authorList>
            <person name="Jia N."/>
            <person name="Wang J."/>
            <person name="Shi W."/>
            <person name="Du L."/>
            <person name="Sun Y."/>
            <person name="Zhan W."/>
            <person name="Jiang J."/>
            <person name="Wang Q."/>
            <person name="Zhang B."/>
            <person name="Ji P."/>
            <person name="Sakyi L.B."/>
            <person name="Cui X."/>
            <person name="Yuan T."/>
            <person name="Jiang B."/>
            <person name="Yang W."/>
            <person name="Lam T.T.-Y."/>
            <person name="Chang Q."/>
            <person name="Ding S."/>
            <person name="Wang X."/>
            <person name="Zhu J."/>
            <person name="Ruan X."/>
            <person name="Zhao L."/>
            <person name="Wei J."/>
            <person name="Que T."/>
            <person name="Du C."/>
            <person name="Cheng J."/>
            <person name="Dai P."/>
            <person name="Han X."/>
            <person name="Huang E."/>
            <person name="Gao Y."/>
            <person name="Liu J."/>
            <person name="Shao H."/>
            <person name="Ye R."/>
            <person name="Li L."/>
            <person name="Wei W."/>
            <person name="Wang X."/>
            <person name="Wang C."/>
            <person name="Huo Q."/>
            <person name="Li W."/>
            <person name="Guo W."/>
            <person name="Chen H."/>
            <person name="Chen S."/>
            <person name="Zhou L."/>
            <person name="Zhou L."/>
            <person name="Ni X."/>
            <person name="Tian J."/>
            <person name="Zhou Y."/>
            <person name="Sheng Y."/>
            <person name="Liu T."/>
            <person name="Pan Y."/>
            <person name="Xia L."/>
            <person name="Li J."/>
            <person name="Zhao F."/>
            <person name="Cao W."/>
        </authorList>
    </citation>
    <scope>NUCLEOTIDE SEQUENCE</scope>
    <source>
        <strain evidence="3">Rmic-2018</strain>
        <tissue evidence="3">Larvae</tissue>
    </source>
</reference>
<evidence type="ECO:0000313" key="4">
    <source>
        <dbReference type="Proteomes" id="UP000821866"/>
    </source>
</evidence>
<sequence length="450" mass="49522">MWGCCSLRAPSAQPLTFGQRRLRDPKMAAAPCSVNVFEQPDDAARVEAYRSALCEADILRTEMGQLRSELEELKLMILQDHNAAKEDDDTPKPPLDSQMKASHDLLAHRGRQVVLTVRFPSQGRQVEDLEIIAHTNDTLGAIRRQIYTRVKVNNASTKLDLFLGTELLDPADDKKLIGQLPIKDKAVLSAKLSQLSAQLPSSPESSSDSSAGSPQHHYDGPHADAEACLPGVLMSKQPKYTQFLFKLADLGSTLPMAELRDSALGLLKLLPAGHGGIENMRITQNPLVLIAQILSLLQDPVSWCSEPLMAATGMLHLDGQPRCVLHDLNWPPWERLNHRSTSPRVERCAAPPQAATLCWPAIKGLPAYFTATGHGGIENMRITQNPLVLIAQILSLLQDPVSWCSEPLMAATGMLHLDGQPRCVLHDLNWPPWERLNHRFSFDAAVPPAV</sequence>
<dbReference type="VEuPathDB" id="VectorBase:LOC119178728"/>
<dbReference type="Pfam" id="PF22900">
    <property type="entry name" value="UCH_UBL1"/>
    <property type="match status" value="1"/>
</dbReference>
<keyword evidence="4" id="KW-1185">Reference proteome</keyword>
<dbReference type="InterPro" id="IPR055176">
    <property type="entry name" value="UBP24/USP9X/USP9Y_UBL"/>
</dbReference>